<proteinExistence type="predicted"/>
<keyword evidence="2" id="KW-1185">Reference proteome</keyword>
<accession>A0A3A8F3I2</accession>
<organism evidence="1 2">
    <name type="scientific">Acinetobacter rongchengensis</name>
    <dbReference type="NCBI Taxonomy" id="2419601"/>
    <lineage>
        <taxon>Bacteria</taxon>
        <taxon>Pseudomonadati</taxon>
        <taxon>Pseudomonadota</taxon>
        <taxon>Gammaproteobacteria</taxon>
        <taxon>Moraxellales</taxon>
        <taxon>Moraxellaceae</taxon>
        <taxon>Acinetobacter</taxon>
    </lineage>
</organism>
<name>A0A3A8F3I2_9GAMM</name>
<dbReference type="InterPro" id="IPR008727">
    <property type="entry name" value="PAAR_motif"/>
</dbReference>
<evidence type="ECO:0000313" key="1">
    <source>
        <dbReference type="EMBL" id="RKG40968.1"/>
    </source>
</evidence>
<gene>
    <name evidence="1" type="ORF">D7V20_00830</name>
</gene>
<dbReference type="CDD" id="cd14744">
    <property type="entry name" value="PAAR_CT_2"/>
    <property type="match status" value="1"/>
</dbReference>
<comment type="caution">
    <text evidence="1">The sequence shown here is derived from an EMBL/GenBank/DDBJ whole genome shotgun (WGS) entry which is preliminary data.</text>
</comment>
<dbReference type="Pfam" id="PF05488">
    <property type="entry name" value="PAAR_motif"/>
    <property type="match status" value="1"/>
</dbReference>
<dbReference type="OrthoDB" id="6686920at2"/>
<protein>
    <submittedName>
        <fullName evidence="1">PAAR domain-containing protein</fullName>
    </submittedName>
</protein>
<dbReference type="Proteomes" id="UP000280405">
    <property type="component" value="Unassembled WGS sequence"/>
</dbReference>
<reference evidence="1 2" key="1">
    <citation type="submission" date="2018-09" db="EMBL/GenBank/DDBJ databases">
        <title>The draft genome of Acinetobacter spp. strains.</title>
        <authorList>
            <person name="Qin J."/>
            <person name="Feng Y."/>
            <person name="Zong Z."/>
        </authorList>
    </citation>
    <scope>NUCLEOTIDE SEQUENCE [LARGE SCALE GENOMIC DNA]</scope>
    <source>
        <strain evidence="1 2">WCHAc060115</strain>
    </source>
</reference>
<dbReference type="AlphaFoldDB" id="A0A3A8F3I2"/>
<dbReference type="Gene3D" id="2.60.200.60">
    <property type="match status" value="1"/>
</dbReference>
<evidence type="ECO:0000313" key="2">
    <source>
        <dbReference type="Proteomes" id="UP000280405"/>
    </source>
</evidence>
<dbReference type="EMBL" id="RAXT01000001">
    <property type="protein sequence ID" value="RKG40968.1"/>
    <property type="molecule type" value="Genomic_DNA"/>
</dbReference>
<sequence length="177" mass="18964">MMKPIIVQGCKTDHGGVVLQGHPTMSINGIGMAAKGYMVSCPRCQGVFPIIEGAENFTLPNDLPVALAGMKTACGATLLASTFLVIVEASSPFGSSLIANPNDDEEDTVPVPEQHSGRFQLIDQNTGHPIANRRVRVVMADGTSTIYASNDEGFTDWIYTPSEQDIHLYLVDELDNG</sequence>